<name>A0A9D4BZD4_DREPO</name>
<gene>
    <name evidence="1" type="ORF">DPMN_073548</name>
</gene>
<dbReference type="AlphaFoldDB" id="A0A9D4BZD4"/>
<accession>A0A9D4BZD4</accession>
<sequence>MNCLQENVSLLILVIEKFLASPQGAAICDAVRKNIAILNGTLAKHLDKDDPKVRIIVKQLISALSSPSQEVTELKTLLYVHLEKKDEKGFV</sequence>
<protein>
    <submittedName>
        <fullName evidence="1">Uncharacterized protein</fullName>
    </submittedName>
</protein>
<organism evidence="1 2">
    <name type="scientific">Dreissena polymorpha</name>
    <name type="common">Zebra mussel</name>
    <name type="synonym">Mytilus polymorpha</name>
    <dbReference type="NCBI Taxonomy" id="45954"/>
    <lineage>
        <taxon>Eukaryota</taxon>
        <taxon>Metazoa</taxon>
        <taxon>Spiralia</taxon>
        <taxon>Lophotrochozoa</taxon>
        <taxon>Mollusca</taxon>
        <taxon>Bivalvia</taxon>
        <taxon>Autobranchia</taxon>
        <taxon>Heteroconchia</taxon>
        <taxon>Euheterodonta</taxon>
        <taxon>Imparidentia</taxon>
        <taxon>Neoheterodontei</taxon>
        <taxon>Myida</taxon>
        <taxon>Dreissenoidea</taxon>
        <taxon>Dreissenidae</taxon>
        <taxon>Dreissena</taxon>
    </lineage>
</organism>
<comment type="caution">
    <text evidence="1">The sequence shown here is derived from an EMBL/GenBank/DDBJ whole genome shotgun (WGS) entry which is preliminary data.</text>
</comment>
<dbReference type="EMBL" id="JAIWYP010000014">
    <property type="protein sequence ID" value="KAH3713746.1"/>
    <property type="molecule type" value="Genomic_DNA"/>
</dbReference>
<keyword evidence="2" id="KW-1185">Reference proteome</keyword>
<dbReference type="Proteomes" id="UP000828390">
    <property type="component" value="Unassembled WGS sequence"/>
</dbReference>
<evidence type="ECO:0000313" key="1">
    <source>
        <dbReference type="EMBL" id="KAH3713746.1"/>
    </source>
</evidence>
<reference evidence="1" key="2">
    <citation type="submission" date="2020-11" db="EMBL/GenBank/DDBJ databases">
        <authorList>
            <person name="McCartney M.A."/>
            <person name="Auch B."/>
            <person name="Kono T."/>
            <person name="Mallez S."/>
            <person name="Becker A."/>
            <person name="Gohl D.M."/>
            <person name="Silverstein K.A.T."/>
            <person name="Koren S."/>
            <person name="Bechman K.B."/>
            <person name="Herman A."/>
            <person name="Abrahante J.E."/>
            <person name="Garbe J."/>
        </authorList>
    </citation>
    <scope>NUCLEOTIDE SEQUENCE</scope>
    <source>
        <strain evidence="1">Duluth1</strain>
        <tissue evidence="1">Whole animal</tissue>
    </source>
</reference>
<reference evidence="1" key="1">
    <citation type="journal article" date="2019" name="bioRxiv">
        <title>The Genome of the Zebra Mussel, Dreissena polymorpha: A Resource for Invasive Species Research.</title>
        <authorList>
            <person name="McCartney M.A."/>
            <person name="Auch B."/>
            <person name="Kono T."/>
            <person name="Mallez S."/>
            <person name="Zhang Y."/>
            <person name="Obille A."/>
            <person name="Becker A."/>
            <person name="Abrahante J.E."/>
            <person name="Garbe J."/>
            <person name="Badalamenti J.P."/>
            <person name="Herman A."/>
            <person name="Mangelson H."/>
            <person name="Liachko I."/>
            <person name="Sullivan S."/>
            <person name="Sone E.D."/>
            <person name="Koren S."/>
            <person name="Silverstein K.A.T."/>
            <person name="Beckman K.B."/>
            <person name="Gohl D.M."/>
        </authorList>
    </citation>
    <scope>NUCLEOTIDE SEQUENCE</scope>
    <source>
        <strain evidence="1">Duluth1</strain>
        <tissue evidence="1">Whole animal</tissue>
    </source>
</reference>
<proteinExistence type="predicted"/>
<evidence type="ECO:0000313" key="2">
    <source>
        <dbReference type="Proteomes" id="UP000828390"/>
    </source>
</evidence>